<dbReference type="SMART" id="SM00267">
    <property type="entry name" value="GGDEF"/>
    <property type="match status" value="1"/>
</dbReference>
<evidence type="ECO:0000313" key="5">
    <source>
        <dbReference type="EMBL" id="RVU12014.1"/>
    </source>
</evidence>
<dbReference type="CDD" id="cd01949">
    <property type="entry name" value="GGDEF"/>
    <property type="match status" value="1"/>
</dbReference>
<evidence type="ECO:0000256" key="3">
    <source>
        <dbReference type="SAM" id="Coils"/>
    </source>
</evidence>
<dbReference type="GO" id="GO:0052621">
    <property type="term" value="F:diguanylate cyclase activity"/>
    <property type="evidence" value="ECO:0007669"/>
    <property type="project" value="UniProtKB-EC"/>
</dbReference>
<comment type="catalytic activity">
    <reaction evidence="2">
        <text>2 GTP = 3',3'-c-di-GMP + 2 diphosphate</text>
        <dbReference type="Rhea" id="RHEA:24898"/>
        <dbReference type="ChEBI" id="CHEBI:33019"/>
        <dbReference type="ChEBI" id="CHEBI:37565"/>
        <dbReference type="ChEBI" id="CHEBI:58805"/>
        <dbReference type="EC" id="2.7.7.65"/>
    </reaction>
</comment>
<keyword evidence="3" id="KW-0175">Coiled coil</keyword>
<dbReference type="InterPro" id="IPR029787">
    <property type="entry name" value="Nucleotide_cyclase"/>
</dbReference>
<evidence type="ECO:0000313" key="6">
    <source>
        <dbReference type="Proteomes" id="UP000286997"/>
    </source>
</evidence>
<evidence type="ECO:0000256" key="1">
    <source>
        <dbReference type="ARBA" id="ARBA00012528"/>
    </source>
</evidence>
<dbReference type="AlphaFoldDB" id="A0A3S2VM17"/>
<evidence type="ECO:0000256" key="2">
    <source>
        <dbReference type="ARBA" id="ARBA00034247"/>
    </source>
</evidence>
<dbReference type="InterPro" id="IPR000160">
    <property type="entry name" value="GGDEF_dom"/>
</dbReference>
<feature type="domain" description="GGDEF" evidence="4">
    <location>
        <begin position="107"/>
        <end position="239"/>
    </location>
</feature>
<evidence type="ECO:0000259" key="4">
    <source>
        <dbReference type="PROSITE" id="PS50887"/>
    </source>
</evidence>
<dbReference type="Proteomes" id="UP000286997">
    <property type="component" value="Unassembled WGS sequence"/>
</dbReference>
<reference evidence="5 6" key="1">
    <citation type="submission" date="2019-01" db="EMBL/GenBank/DDBJ databases">
        <authorList>
            <person name="Chen W.-M."/>
        </authorList>
    </citation>
    <scope>NUCLEOTIDE SEQUENCE [LARGE SCALE GENOMIC DNA]</scope>
    <source>
        <strain evidence="5 6">TER-1</strain>
    </source>
</reference>
<feature type="coiled-coil region" evidence="3">
    <location>
        <begin position="33"/>
        <end position="60"/>
    </location>
</feature>
<dbReference type="GO" id="GO:0005886">
    <property type="term" value="C:plasma membrane"/>
    <property type="evidence" value="ECO:0007669"/>
    <property type="project" value="TreeGrafter"/>
</dbReference>
<dbReference type="SUPFAM" id="SSF55073">
    <property type="entry name" value="Nucleotide cyclase"/>
    <property type="match status" value="1"/>
</dbReference>
<dbReference type="InterPro" id="IPR050469">
    <property type="entry name" value="Diguanylate_Cyclase"/>
</dbReference>
<name>A0A3S2VM17_9HYPH</name>
<sequence>MLANLGETAAGVRELAEAYRRGYREQSRLVRLSDRMQADLQRANQRLSAQQRTLQSLNEVLSSEIEHRIRLESELRRLADTDPLTGALARRRFLEVCEHDWGRRENGPCCLMMLDLDHFKRVNDGYGHAAGDAALVAFVAACRANLRPADAIGRLGGEEFAILLAETGLEAGRGVAERVRAATAATPVATPRGPLAVSVSVGLVEEQPGERFEDALKRADGALYAAKHDGRDRVRIGPAPDAPGTA</sequence>
<dbReference type="PANTHER" id="PTHR45138:SF9">
    <property type="entry name" value="DIGUANYLATE CYCLASE DGCM-RELATED"/>
    <property type="match status" value="1"/>
</dbReference>
<dbReference type="GO" id="GO:0043709">
    <property type="term" value="P:cell adhesion involved in single-species biofilm formation"/>
    <property type="evidence" value="ECO:0007669"/>
    <property type="project" value="TreeGrafter"/>
</dbReference>
<dbReference type="GO" id="GO:1902201">
    <property type="term" value="P:negative regulation of bacterial-type flagellum-dependent cell motility"/>
    <property type="evidence" value="ECO:0007669"/>
    <property type="project" value="TreeGrafter"/>
</dbReference>
<dbReference type="InterPro" id="IPR043128">
    <property type="entry name" value="Rev_trsase/Diguanyl_cyclase"/>
</dbReference>
<dbReference type="EMBL" id="SACP01000059">
    <property type="protein sequence ID" value="RVU12014.1"/>
    <property type="molecule type" value="Genomic_DNA"/>
</dbReference>
<accession>A0A3S2VM17</accession>
<keyword evidence="6" id="KW-1185">Reference proteome</keyword>
<dbReference type="Gene3D" id="3.30.70.270">
    <property type="match status" value="1"/>
</dbReference>
<protein>
    <recommendedName>
        <fullName evidence="1">diguanylate cyclase</fullName>
        <ecNumber evidence="1">2.7.7.65</ecNumber>
    </recommendedName>
</protein>
<proteinExistence type="predicted"/>
<dbReference type="PANTHER" id="PTHR45138">
    <property type="entry name" value="REGULATORY COMPONENTS OF SENSORY TRANSDUCTION SYSTEM"/>
    <property type="match status" value="1"/>
</dbReference>
<gene>
    <name evidence="5" type="ORF">EOE48_28015</name>
</gene>
<dbReference type="OrthoDB" id="9812260at2"/>
<dbReference type="FunFam" id="3.30.70.270:FF:000001">
    <property type="entry name" value="Diguanylate cyclase domain protein"/>
    <property type="match status" value="1"/>
</dbReference>
<dbReference type="NCBIfam" id="TIGR00254">
    <property type="entry name" value="GGDEF"/>
    <property type="match status" value="1"/>
</dbReference>
<organism evidence="5 6">
    <name type="scientific">Methylobacterium oryzihabitans</name>
    <dbReference type="NCBI Taxonomy" id="2499852"/>
    <lineage>
        <taxon>Bacteria</taxon>
        <taxon>Pseudomonadati</taxon>
        <taxon>Pseudomonadota</taxon>
        <taxon>Alphaproteobacteria</taxon>
        <taxon>Hyphomicrobiales</taxon>
        <taxon>Methylobacteriaceae</taxon>
        <taxon>Methylobacterium</taxon>
    </lineage>
</organism>
<comment type="caution">
    <text evidence="5">The sequence shown here is derived from an EMBL/GenBank/DDBJ whole genome shotgun (WGS) entry which is preliminary data.</text>
</comment>
<dbReference type="PROSITE" id="PS50887">
    <property type="entry name" value="GGDEF"/>
    <property type="match status" value="1"/>
</dbReference>
<dbReference type="Pfam" id="PF00990">
    <property type="entry name" value="GGDEF"/>
    <property type="match status" value="1"/>
</dbReference>
<dbReference type="EC" id="2.7.7.65" evidence="1"/>